<dbReference type="Pfam" id="PF00455">
    <property type="entry name" value="DeoRC"/>
    <property type="match status" value="1"/>
</dbReference>
<keyword evidence="7" id="KW-1185">Reference proteome</keyword>
<organism evidence="5 8">
    <name type="scientific">Kluyvera intermedia</name>
    <name type="common">Enterobacter intermedius</name>
    <dbReference type="NCBI Taxonomy" id="61648"/>
    <lineage>
        <taxon>Bacteria</taxon>
        <taxon>Pseudomonadati</taxon>
        <taxon>Pseudomonadota</taxon>
        <taxon>Gammaproteobacteria</taxon>
        <taxon>Enterobacterales</taxon>
        <taxon>Enterobacteriaceae</taxon>
        <taxon>Kluyvera</taxon>
    </lineage>
</organism>
<dbReference type="GO" id="GO:0003700">
    <property type="term" value="F:DNA-binding transcription factor activity"/>
    <property type="evidence" value="ECO:0007669"/>
    <property type="project" value="InterPro"/>
</dbReference>
<dbReference type="SUPFAM" id="SSF100950">
    <property type="entry name" value="NagB/RpiA/CoA transferase-like"/>
    <property type="match status" value="1"/>
</dbReference>
<dbReference type="SMART" id="SM01134">
    <property type="entry name" value="DeoRC"/>
    <property type="match status" value="1"/>
</dbReference>
<dbReference type="Proteomes" id="UP000867740">
    <property type="component" value="Unassembled WGS sequence"/>
</dbReference>
<dbReference type="InterPro" id="IPR018356">
    <property type="entry name" value="Tscrpt_reg_HTH_DeoR_CS"/>
</dbReference>
<dbReference type="EMBL" id="MWPR01000081">
    <property type="protein sequence ID" value="ORJ47409.1"/>
    <property type="molecule type" value="Genomic_DNA"/>
</dbReference>
<accession>A0A9P3WFK8</accession>
<dbReference type="EMBL" id="DACSUM010000010">
    <property type="protein sequence ID" value="HAT3581455.1"/>
    <property type="molecule type" value="Genomic_DNA"/>
</dbReference>
<dbReference type="PROSITE" id="PS51000">
    <property type="entry name" value="HTH_DEOR_2"/>
    <property type="match status" value="1"/>
</dbReference>
<protein>
    <submittedName>
        <fullName evidence="5">DeoR/GlpR transcriptional regulator</fullName>
    </submittedName>
</protein>
<evidence type="ECO:0000313" key="8">
    <source>
        <dbReference type="Proteomes" id="UP000867740"/>
    </source>
</evidence>
<keyword evidence="1" id="KW-0805">Transcription regulation</keyword>
<dbReference type="AlphaFoldDB" id="A0A9P3WFK8"/>
<dbReference type="Pfam" id="PF08220">
    <property type="entry name" value="HTH_DeoR"/>
    <property type="match status" value="1"/>
</dbReference>
<reference evidence="5" key="3">
    <citation type="submission" date="2020-10" db="EMBL/GenBank/DDBJ databases">
        <authorList>
            <consortium name="NCBI Pathogen Detection Project"/>
        </authorList>
    </citation>
    <scope>NUCLEOTIDE SEQUENCE</scope>
    <source>
        <strain evidence="5">CAVp300</strain>
    </source>
</reference>
<dbReference type="InterPro" id="IPR036388">
    <property type="entry name" value="WH-like_DNA-bd_sf"/>
</dbReference>
<dbReference type="RefSeq" id="WP_047369700.1">
    <property type="nucleotide sequence ID" value="NZ_CABMNU010000005.1"/>
</dbReference>
<comment type="caution">
    <text evidence="5">The sequence shown here is derived from an EMBL/GenBank/DDBJ whole genome shotgun (WGS) entry which is preliminary data.</text>
</comment>
<dbReference type="Proteomes" id="UP000192521">
    <property type="component" value="Unassembled WGS sequence"/>
</dbReference>
<name>A0A9P3WFK8_KLUIN</name>
<dbReference type="InterPro" id="IPR050313">
    <property type="entry name" value="Carb_Metab_HTH_regulators"/>
</dbReference>
<proteinExistence type="predicted"/>
<dbReference type="InterPro" id="IPR036390">
    <property type="entry name" value="WH_DNA-bd_sf"/>
</dbReference>
<evidence type="ECO:0000313" key="7">
    <source>
        <dbReference type="Proteomes" id="UP000192521"/>
    </source>
</evidence>
<dbReference type="SMART" id="SM00420">
    <property type="entry name" value="HTH_DEOR"/>
    <property type="match status" value="1"/>
</dbReference>
<keyword evidence="3" id="KW-0804">Transcription</keyword>
<evidence type="ECO:0000313" key="6">
    <source>
        <dbReference type="EMBL" id="ORJ47409.1"/>
    </source>
</evidence>
<dbReference type="GO" id="GO:0003677">
    <property type="term" value="F:DNA binding"/>
    <property type="evidence" value="ECO:0007669"/>
    <property type="project" value="UniProtKB-KW"/>
</dbReference>
<dbReference type="SUPFAM" id="SSF46785">
    <property type="entry name" value="Winged helix' DNA-binding domain"/>
    <property type="match status" value="1"/>
</dbReference>
<evidence type="ECO:0000313" key="5">
    <source>
        <dbReference type="EMBL" id="HAT3581455.1"/>
    </source>
</evidence>
<dbReference type="PANTHER" id="PTHR30363:SF44">
    <property type="entry name" value="AGA OPERON TRANSCRIPTIONAL REPRESSOR-RELATED"/>
    <property type="match status" value="1"/>
</dbReference>
<evidence type="ECO:0000259" key="4">
    <source>
        <dbReference type="PROSITE" id="PS51000"/>
    </source>
</evidence>
<dbReference type="PROSITE" id="PS00894">
    <property type="entry name" value="HTH_DEOR_1"/>
    <property type="match status" value="1"/>
</dbReference>
<reference evidence="6 7" key="1">
    <citation type="submission" date="2017-02" db="EMBL/GenBank/DDBJ databases">
        <title>Draft genome sequence of a Kluyvera intermedia isolate from a patient with a pancreatic abscess.</title>
        <authorList>
            <person name="Thele R."/>
        </authorList>
    </citation>
    <scope>NUCLEOTIDE SEQUENCE [LARGE SCALE GENOMIC DNA]</scope>
    <source>
        <strain evidence="6 7">FOSA7093</strain>
    </source>
</reference>
<evidence type="ECO:0000256" key="2">
    <source>
        <dbReference type="ARBA" id="ARBA00023125"/>
    </source>
</evidence>
<dbReference type="Gene3D" id="1.10.10.10">
    <property type="entry name" value="Winged helix-like DNA-binding domain superfamily/Winged helix DNA-binding domain"/>
    <property type="match status" value="1"/>
</dbReference>
<dbReference type="InterPro" id="IPR037171">
    <property type="entry name" value="NagB/RpiA_transferase-like"/>
</dbReference>
<dbReference type="PRINTS" id="PR00037">
    <property type="entry name" value="HTHLACR"/>
</dbReference>
<sequence length="270" mass="29967">MSAKPEIQARYLPQERKKRILNMLVEQGRVTVVDISAELAVSEMTVRRDLAELENEGKLSRVHGGAVLTETASQPIMDPLPAHFDARLSLHRESKMRIARMAAEVAGRYQSVALDIGTTTLFMVDDLVKHERLKIFTNSVRIAHALGRYAQAPEVYLAGGMMRDDEMAIVGPSAIEQFQQFWFDIAFIGASGITSQGIYDSALDETEMKRVLIRRSGFKVLLCDSAKFQHMSLVQVAQWQDIDLLITDSAPPAVLATALELANVQVMIAP</sequence>
<gene>
    <name evidence="6" type="ORF">B2M27_26175</name>
    <name evidence="5" type="ORF">I8531_001741</name>
</gene>
<dbReference type="InterPro" id="IPR001034">
    <property type="entry name" value="DeoR_HTH"/>
</dbReference>
<feature type="domain" description="HTH deoR-type" evidence="4">
    <location>
        <begin position="13"/>
        <end position="68"/>
    </location>
</feature>
<evidence type="ECO:0000256" key="3">
    <source>
        <dbReference type="ARBA" id="ARBA00023163"/>
    </source>
</evidence>
<reference evidence="5" key="2">
    <citation type="journal article" date="2018" name="Genome Biol.">
        <title>SKESA: strategic k-mer extension for scrupulous assemblies.</title>
        <authorList>
            <person name="Souvorov A."/>
            <person name="Agarwala R."/>
            <person name="Lipman D.J."/>
        </authorList>
    </citation>
    <scope>NUCLEOTIDE SEQUENCE</scope>
    <source>
        <strain evidence="5">CAVp300</strain>
    </source>
</reference>
<evidence type="ECO:0000256" key="1">
    <source>
        <dbReference type="ARBA" id="ARBA00023015"/>
    </source>
</evidence>
<dbReference type="PANTHER" id="PTHR30363">
    <property type="entry name" value="HTH-TYPE TRANSCRIPTIONAL REGULATOR SRLR-RELATED"/>
    <property type="match status" value="1"/>
</dbReference>
<keyword evidence="2" id="KW-0238">DNA-binding</keyword>
<dbReference type="OrthoDB" id="6846621at2"/>
<dbReference type="InterPro" id="IPR014036">
    <property type="entry name" value="DeoR-like_C"/>
</dbReference>